<reference evidence="2" key="1">
    <citation type="submission" date="2018-05" db="EMBL/GenBank/DDBJ databases">
        <authorList>
            <person name="Lanie J.A."/>
            <person name="Ng W.-L."/>
            <person name="Kazmierczak K.M."/>
            <person name="Andrzejewski T.M."/>
            <person name="Davidsen T.M."/>
            <person name="Wayne K.J."/>
            <person name="Tettelin H."/>
            <person name="Glass J.I."/>
            <person name="Rusch D."/>
            <person name="Podicherti R."/>
            <person name="Tsui H.-C.T."/>
            <person name="Winkler M.E."/>
        </authorList>
    </citation>
    <scope>NUCLEOTIDE SEQUENCE</scope>
</reference>
<protein>
    <recommendedName>
        <fullName evidence="1">Core domain-containing protein</fullName>
    </recommendedName>
</protein>
<name>A0A381XYP3_9ZZZZ</name>
<proteinExistence type="predicted"/>
<dbReference type="NCBIfam" id="NF010147">
    <property type="entry name" value="PRK13623.1"/>
    <property type="match status" value="1"/>
</dbReference>
<dbReference type="EMBL" id="UINC01016847">
    <property type="protein sequence ID" value="SVA69835.1"/>
    <property type="molecule type" value="Genomic_DNA"/>
</dbReference>
<dbReference type="AlphaFoldDB" id="A0A381XYP3"/>
<dbReference type="Gene3D" id="2.60.300.12">
    <property type="entry name" value="HesB-like domain"/>
    <property type="match status" value="1"/>
</dbReference>
<dbReference type="FunFam" id="2.60.300.12:FF:000013">
    <property type="entry name" value="Iron-sulfur assembly protein 2"/>
    <property type="match status" value="1"/>
</dbReference>
<dbReference type="GO" id="GO:0005506">
    <property type="term" value="F:iron ion binding"/>
    <property type="evidence" value="ECO:0007669"/>
    <property type="project" value="TreeGrafter"/>
</dbReference>
<organism evidence="2">
    <name type="scientific">marine metagenome</name>
    <dbReference type="NCBI Taxonomy" id="408172"/>
    <lineage>
        <taxon>unclassified sequences</taxon>
        <taxon>metagenomes</taxon>
        <taxon>ecological metagenomes</taxon>
    </lineage>
</organism>
<dbReference type="GO" id="GO:0051537">
    <property type="term" value="F:2 iron, 2 sulfur cluster binding"/>
    <property type="evidence" value="ECO:0007669"/>
    <property type="project" value="TreeGrafter"/>
</dbReference>
<dbReference type="GO" id="GO:0016226">
    <property type="term" value="P:iron-sulfur cluster assembly"/>
    <property type="evidence" value="ECO:0007669"/>
    <property type="project" value="InterPro"/>
</dbReference>
<evidence type="ECO:0000313" key="2">
    <source>
        <dbReference type="EMBL" id="SVA69835.1"/>
    </source>
</evidence>
<dbReference type="InterPro" id="IPR035903">
    <property type="entry name" value="HesB-like_dom_sf"/>
</dbReference>
<sequence>MIFTENAAERVKEIITEEKEDAKALRVFVQGGGCHGFSYGFGFENDIAGDDTVIETNDVKLVVDSMSIMYLAEATIDFVRSLEGERFTIDNPSSRTSCGCGSSFSM</sequence>
<dbReference type="InterPro" id="IPR016092">
    <property type="entry name" value="ATAP"/>
</dbReference>
<accession>A0A381XYP3</accession>
<dbReference type="PROSITE" id="PS01152">
    <property type="entry name" value="HESB"/>
    <property type="match status" value="1"/>
</dbReference>
<evidence type="ECO:0000259" key="1">
    <source>
        <dbReference type="Pfam" id="PF01521"/>
    </source>
</evidence>
<dbReference type="NCBIfam" id="TIGR00049">
    <property type="entry name" value="iron-sulfur cluster assembly accessory protein"/>
    <property type="match status" value="1"/>
</dbReference>
<dbReference type="InterPro" id="IPR017870">
    <property type="entry name" value="FeS_cluster_insertion_CS"/>
</dbReference>
<dbReference type="InterPro" id="IPR000361">
    <property type="entry name" value="ATAP_core_dom"/>
</dbReference>
<gene>
    <name evidence="2" type="ORF">METZ01_LOCUS122689</name>
</gene>
<feature type="domain" description="Core" evidence="1">
    <location>
        <begin position="3"/>
        <end position="101"/>
    </location>
</feature>
<dbReference type="PANTHER" id="PTHR43011:SF1">
    <property type="entry name" value="IRON-SULFUR CLUSTER ASSEMBLY 2 HOMOLOG, MITOCHONDRIAL"/>
    <property type="match status" value="1"/>
</dbReference>
<dbReference type="SUPFAM" id="SSF89360">
    <property type="entry name" value="HesB-like domain"/>
    <property type="match status" value="1"/>
</dbReference>
<dbReference type="PANTHER" id="PTHR43011">
    <property type="entry name" value="IRON-SULFUR CLUSTER ASSEMBLY 2 HOMOLOG, MITOCHONDRIAL"/>
    <property type="match status" value="1"/>
</dbReference>
<dbReference type="Pfam" id="PF01521">
    <property type="entry name" value="Fe-S_biosyn"/>
    <property type="match status" value="1"/>
</dbReference>
<dbReference type="GO" id="GO:0051539">
    <property type="term" value="F:4 iron, 4 sulfur cluster binding"/>
    <property type="evidence" value="ECO:0007669"/>
    <property type="project" value="TreeGrafter"/>
</dbReference>